<protein>
    <submittedName>
        <fullName evidence="1">Uncharacterized protein</fullName>
    </submittedName>
</protein>
<proteinExistence type="predicted"/>
<keyword evidence="2" id="KW-1185">Reference proteome</keyword>
<accession>A0A2Z6G8M5</accession>
<reference evidence="1 2" key="1">
    <citation type="submission" date="2018-06" db="EMBL/GenBank/DDBJ databases">
        <title>OYT1 Genome Sequencing.</title>
        <authorList>
            <person name="Kato S."/>
            <person name="Itoh T."/>
            <person name="Ohkuma M."/>
        </authorList>
    </citation>
    <scope>NUCLEOTIDE SEQUENCE [LARGE SCALE GENOMIC DNA]</scope>
    <source>
        <strain evidence="1 2">OYT1</strain>
    </source>
</reference>
<name>A0A2Z6G8M5_9PROT</name>
<evidence type="ECO:0000313" key="2">
    <source>
        <dbReference type="Proteomes" id="UP000033070"/>
    </source>
</evidence>
<dbReference type="AlphaFoldDB" id="A0A2Z6G8M5"/>
<sequence length="218" mass="23051">MVGLALGVIVALASGAMLSSNAKLIIQQDNLASAEEDAQVVYKILAEFLLQAEVCTACPQFDIAYPAGVTNPNPAGKLAQKNDAVTVSGVLPAGYKIWPNNISPYSNNAVRFAWDGNSGNMTLAVAPTVAELPAAPVQSLVVVSERTARIANIDVWPLTIGGARQTATNASPDGGFEICVETRTRSPDPSYINPDDKDTLLHYRTARVCGVVFPRNVL</sequence>
<gene>
    <name evidence="1" type="ORF">OYT1_ch0169</name>
</gene>
<organism evidence="1 2">
    <name type="scientific">Ferriphaselus amnicola</name>
    <dbReference type="NCBI Taxonomy" id="1188319"/>
    <lineage>
        <taxon>Bacteria</taxon>
        <taxon>Pseudomonadati</taxon>
        <taxon>Pseudomonadota</taxon>
        <taxon>Betaproteobacteria</taxon>
        <taxon>Nitrosomonadales</taxon>
        <taxon>Gallionellaceae</taxon>
        <taxon>Ferriphaselus</taxon>
    </lineage>
</organism>
<dbReference type="Proteomes" id="UP000033070">
    <property type="component" value="Chromosome"/>
</dbReference>
<dbReference type="KEGG" id="fam:OYT1_ch0169"/>
<dbReference type="STRING" id="1188319.OYT1_00584"/>
<evidence type="ECO:0000313" key="1">
    <source>
        <dbReference type="EMBL" id="BBE49744.1"/>
    </source>
</evidence>
<dbReference type="EMBL" id="AP018738">
    <property type="protein sequence ID" value="BBE49744.1"/>
    <property type="molecule type" value="Genomic_DNA"/>
</dbReference>